<feature type="transmembrane region" description="Helical" evidence="7">
    <location>
        <begin position="377"/>
        <end position="402"/>
    </location>
</feature>
<dbReference type="Proteomes" id="UP001217500">
    <property type="component" value="Chromosome"/>
</dbReference>
<keyword evidence="3 7" id="KW-0812">Transmembrane</keyword>
<sequence length="810" mass="89897">MIANYLRSALRNIAKERLYSVINIGGLAVGLMAAFLILLFVRFELSYDKNWANADQLYRMDTSFLTGPEPKARLRRLSGQLQSAMLSTFPEEIEAATRLRALEPTVRDGDKVSDEFVQWADPDLLKIFQFKVLKGDIGAAFADKSSLAISRTFAENHFGDADPLGRVLNLKIYNLDRDYRIVAVYEDLPRNSELNIPAVALMDEEAFSEPHWLLRNWGSTSVEQYVLLKPGASWSTIQAGMPALLDKFVESRSSNGSAYLAMDGMKFSDYHADFVVLDEMSVMAKMQILIAIAIVLVLVGAINFVNLATAQAIRRTREVALRKVLGAGRPQLIVQFLTESVLITLIAAMLAVVLLEFSLPSFAEFLDAPLKLSYDDGVFWASLVVIVLLVGGLAGFYPAFAISGSRPGRILMANKSSESRGTIILRQVLVTFQFAVSVILIVSTIIIYGQTWFVTNMDPGYDRNNLLVVQGVDRGDMKDKRATLRDKARNLPMARGASMSSETPSDGNNSGGNFGPTPVRDEQINMGEIWIDDAFFDTYKVEIAAGRNFSGANEADEFQDNDDDENPVENRVMLNAFAAEQMGFSSPEAAIGALVYNGTRPLRVIGVAKNARLQDINDPQRAEVYYFTRDRGYNLTVRFGGSPSEVVEAVRKVWMELAPFTPFVFTFVDDAVAEEFEEEVQMSRILTFFSGLAVLIASMGLYGLAAVSAERRTKEIGIRKVLGARVRDIVMMMVWQFSRPVIVANLIAWPVAFFTMSAWLEQYPNRIDSWLMLPACMAAGLAAFLIAWATVAGRAYLVARAKPINALRYE</sequence>
<feature type="compositionally biased region" description="Polar residues" evidence="6">
    <location>
        <begin position="498"/>
        <end position="508"/>
    </location>
</feature>
<dbReference type="InterPro" id="IPR050250">
    <property type="entry name" value="Macrolide_Exporter_MacB"/>
</dbReference>
<keyword evidence="5 7" id="KW-0472">Membrane</keyword>
<proteinExistence type="predicted"/>
<feature type="transmembrane region" description="Helical" evidence="7">
    <location>
        <begin position="21"/>
        <end position="41"/>
    </location>
</feature>
<name>A0AAF0BM37_9PROT</name>
<feature type="domain" description="MacB-like periplasmic core" evidence="9">
    <location>
        <begin position="20"/>
        <end position="241"/>
    </location>
</feature>
<dbReference type="KEGG" id="gso:PH603_15720"/>
<dbReference type="InterPro" id="IPR003838">
    <property type="entry name" value="ABC3_permease_C"/>
</dbReference>
<protein>
    <submittedName>
        <fullName evidence="10">ABC transporter permease</fullName>
    </submittedName>
</protein>
<feature type="domain" description="ABC3 transporter permease C-terminal" evidence="8">
    <location>
        <begin position="688"/>
        <end position="791"/>
    </location>
</feature>
<feature type="domain" description="MacB-like periplasmic core" evidence="9">
    <location>
        <begin position="441"/>
        <end position="615"/>
    </location>
</feature>
<evidence type="ECO:0000259" key="9">
    <source>
        <dbReference type="Pfam" id="PF12704"/>
    </source>
</evidence>
<evidence type="ECO:0000256" key="6">
    <source>
        <dbReference type="SAM" id="MobiDB-lite"/>
    </source>
</evidence>
<evidence type="ECO:0000313" key="10">
    <source>
        <dbReference type="EMBL" id="WCL53986.1"/>
    </source>
</evidence>
<evidence type="ECO:0000256" key="1">
    <source>
        <dbReference type="ARBA" id="ARBA00004651"/>
    </source>
</evidence>
<feature type="transmembrane region" description="Helical" evidence="7">
    <location>
        <begin position="333"/>
        <end position="357"/>
    </location>
</feature>
<keyword evidence="11" id="KW-1185">Reference proteome</keyword>
<feature type="region of interest" description="Disordered" evidence="6">
    <location>
        <begin position="492"/>
        <end position="519"/>
    </location>
</feature>
<evidence type="ECO:0000256" key="3">
    <source>
        <dbReference type="ARBA" id="ARBA00022692"/>
    </source>
</evidence>
<feature type="transmembrane region" description="Helical" evidence="7">
    <location>
        <begin position="288"/>
        <end position="313"/>
    </location>
</feature>
<evidence type="ECO:0000256" key="7">
    <source>
        <dbReference type="SAM" id="Phobius"/>
    </source>
</evidence>
<accession>A0AAF0BM37</accession>
<feature type="transmembrane region" description="Helical" evidence="7">
    <location>
        <begin position="741"/>
        <end position="760"/>
    </location>
</feature>
<feature type="transmembrane region" description="Helical" evidence="7">
    <location>
        <begin position="685"/>
        <end position="709"/>
    </location>
</feature>
<organism evidence="10 11">
    <name type="scientific">Gimibacter soli</name>
    <dbReference type="NCBI Taxonomy" id="3024400"/>
    <lineage>
        <taxon>Bacteria</taxon>
        <taxon>Pseudomonadati</taxon>
        <taxon>Pseudomonadota</taxon>
        <taxon>Alphaproteobacteria</taxon>
        <taxon>Kordiimonadales</taxon>
        <taxon>Temperatibacteraceae</taxon>
        <taxon>Gimibacter</taxon>
    </lineage>
</organism>
<feature type="transmembrane region" description="Helical" evidence="7">
    <location>
        <begin position="772"/>
        <end position="797"/>
    </location>
</feature>
<dbReference type="PANTHER" id="PTHR30572">
    <property type="entry name" value="MEMBRANE COMPONENT OF TRANSPORTER-RELATED"/>
    <property type="match status" value="1"/>
</dbReference>
<evidence type="ECO:0000256" key="5">
    <source>
        <dbReference type="ARBA" id="ARBA00023136"/>
    </source>
</evidence>
<keyword evidence="2" id="KW-1003">Cell membrane</keyword>
<dbReference type="GO" id="GO:0005886">
    <property type="term" value="C:plasma membrane"/>
    <property type="evidence" value="ECO:0007669"/>
    <property type="project" value="UniProtKB-SubCell"/>
</dbReference>
<gene>
    <name evidence="10" type="ORF">PH603_15720</name>
</gene>
<feature type="transmembrane region" description="Helical" evidence="7">
    <location>
        <begin position="423"/>
        <end position="448"/>
    </location>
</feature>
<dbReference type="PANTHER" id="PTHR30572:SF18">
    <property type="entry name" value="ABC-TYPE MACROLIDE FAMILY EXPORT SYSTEM PERMEASE COMPONENT 2"/>
    <property type="match status" value="1"/>
</dbReference>
<evidence type="ECO:0000256" key="4">
    <source>
        <dbReference type="ARBA" id="ARBA00022989"/>
    </source>
</evidence>
<dbReference type="Pfam" id="PF02687">
    <property type="entry name" value="FtsX"/>
    <property type="match status" value="2"/>
</dbReference>
<dbReference type="RefSeq" id="WP_289503705.1">
    <property type="nucleotide sequence ID" value="NZ_CP116805.1"/>
</dbReference>
<keyword evidence="4 7" id="KW-1133">Transmembrane helix</keyword>
<evidence type="ECO:0000313" key="11">
    <source>
        <dbReference type="Proteomes" id="UP001217500"/>
    </source>
</evidence>
<dbReference type="EMBL" id="CP116805">
    <property type="protein sequence ID" value="WCL53986.1"/>
    <property type="molecule type" value="Genomic_DNA"/>
</dbReference>
<dbReference type="GO" id="GO:0022857">
    <property type="term" value="F:transmembrane transporter activity"/>
    <property type="evidence" value="ECO:0007669"/>
    <property type="project" value="TreeGrafter"/>
</dbReference>
<evidence type="ECO:0000259" key="8">
    <source>
        <dbReference type="Pfam" id="PF02687"/>
    </source>
</evidence>
<dbReference type="Pfam" id="PF12704">
    <property type="entry name" value="MacB_PCD"/>
    <property type="match status" value="2"/>
</dbReference>
<dbReference type="InterPro" id="IPR025857">
    <property type="entry name" value="MacB_PCD"/>
</dbReference>
<reference evidence="10" key="1">
    <citation type="submission" date="2023-01" db="EMBL/GenBank/DDBJ databases">
        <title>The genome sequence of Kordiimonadaceae bacterium 6D33.</title>
        <authorList>
            <person name="Liu Y."/>
        </authorList>
    </citation>
    <scope>NUCLEOTIDE SEQUENCE</scope>
    <source>
        <strain evidence="10">6D33</strain>
    </source>
</reference>
<evidence type="ECO:0000256" key="2">
    <source>
        <dbReference type="ARBA" id="ARBA00022475"/>
    </source>
</evidence>
<feature type="domain" description="ABC3 transporter permease C-terminal" evidence="8">
    <location>
        <begin position="291"/>
        <end position="404"/>
    </location>
</feature>
<dbReference type="AlphaFoldDB" id="A0AAF0BM37"/>
<comment type="subcellular location">
    <subcellularLocation>
        <location evidence="1">Cell membrane</location>
        <topology evidence="1">Multi-pass membrane protein</topology>
    </subcellularLocation>
</comment>